<gene>
    <name evidence="1" type="ORF">METZ01_LOCUS111998</name>
    <name evidence="2" type="ORF">METZ01_LOCUS215891</name>
</gene>
<sequence length="24" mass="2844">MSKAKLEYIWLDGYKPTQSLRSKT</sequence>
<evidence type="ECO:0000313" key="1">
    <source>
        <dbReference type="EMBL" id="SVA59144.1"/>
    </source>
</evidence>
<proteinExistence type="predicted"/>
<accession>A0A382FLP4</accession>
<dbReference type="Gene3D" id="3.10.20.70">
    <property type="entry name" value="Glutamine synthetase, N-terminal domain"/>
    <property type="match status" value="1"/>
</dbReference>
<dbReference type="AlphaFoldDB" id="A0A382FLP4"/>
<dbReference type="GO" id="GO:0006542">
    <property type="term" value="P:glutamine biosynthetic process"/>
    <property type="evidence" value="ECO:0007669"/>
    <property type="project" value="InterPro"/>
</dbReference>
<organism evidence="2">
    <name type="scientific">marine metagenome</name>
    <dbReference type="NCBI Taxonomy" id="408172"/>
    <lineage>
        <taxon>unclassified sequences</taxon>
        <taxon>metagenomes</taxon>
        <taxon>ecological metagenomes</taxon>
    </lineage>
</organism>
<evidence type="ECO:0000313" key="2">
    <source>
        <dbReference type="EMBL" id="SVB63037.1"/>
    </source>
</evidence>
<reference evidence="2" key="1">
    <citation type="submission" date="2018-05" db="EMBL/GenBank/DDBJ databases">
        <authorList>
            <person name="Lanie J.A."/>
            <person name="Ng W.-L."/>
            <person name="Kazmierczak K.M."/>
            <person name="Andrzejewski T.M."/>
            <person name="Davidsen T.M."/>
            <person name="Wayne K.J."/>
            <person name="Tettelin H."/>
            <person name="Glass J.I."/>
            <person name="Rusch D."/>
            <person name="Podicherti R."/>
            <person name="Tsui H.-C.T."/>
            <person name="Winkler M.E."/>
        </authorList>
    </citation>
    <scope>NUCLEOTIDE SEQUENCE</scope>
</reference>
<protein>
    <recommendedName>
        <fullName evidence="3">GS beta-grasp domain-containing protein</fullName>
    </recommendedName>
</protein>
<feature type="non-terminal residue" evidence="2">
    <location>
        <position position="24"/>
    </location>
</feature>
<name>A0A382FLP4_9ZZZZ</name>
<dbReference type="GO" id="GO:0004356">
    <property type="term" value="F:glutamine synthetase activity"/>
    <property type="evidence" value="ECO:0007669"/>
    <property type="project" value="InterPro"/>
</dbReference>
<dbReference type="EMBL" id="UINC01013739">
    <property type="protein sequence ID" value="SVA59144.1"/>
    <property type="molecule type" value="Genomic_DNA"/>
</dbReference>
<dbReference type="InterPro" id="IPR036651">
    <property type="entry name" value="Gln_synt_N_sf"/>
</dbReference>
<evidence type="ECO:0008006" key="3">
    <source>
        <dbReference type="Google" id="ProtNLM"/>
    </source>
</evidence>
<dbReference type="EMBL" id="UINC01050275">
    <property type="protein sequence ID" value="SVB63037.1"/>
    <property type="molecule type" value="Genomic_DNA"/>
</dbReference>